<dbReference type="GO" id="GO:0000724">
    <property type="term" value="P:double-strand break repair via homologous recombination"/>
    <property type="evidence" value="ECO:0007669"/>
    <property type="project" value="TreeGrafter"/>
</dbReference>
<evidence type="ECO:0000256" key="4">
    <source>
        <dbReference type="ARBA" id="ARBA00034617"/>
    </source>
</evidence>
<dbReference type="GO" id="GO:0005737">
    <property type="term" value="C:cytoplasm"/>
    <property type="evidence" value="ECO:0007669"/>
    <property type="project" value="TreeGrafter"/>
</dbReference>
<evidence type="ECO:0000259" key="8">
    <source>
        <dbReference type="PROSITE" id="PS51194"/>
    </source>
</evidence>
<dbReference type="PROSITE" id="PS51194">
    <property type="entry name" value="HELICASE_CTER"/>
    <property type="match status" value="1"/>
</dbReference>
<accession>A0A0C3P3K3</accession>
<dbReference type="InterPro" id="IPR001650">
    <property type="entry name" value="Helicase_C-like"/>
</dbReference>
<dbReference type="Pfam" id="PF00271">
    <property type="entry name" value="Helicase_C"/>
    <property type="match status" value="1"/>
</dbReference>
<dbReference type="PANTHER" id="PTHR13710:SF154">
    <property type="entry name" value="RECQ HELICASE, PUTATIVE (AFU_ORTHOLOGUE AFUA_6G14720)-RELATED"/>
    <property type="match status" value="1"/>
</dbReference>
<dbReference type="Gene3D" id="3.40.50.300">
    <property type="entry name" value="P-loop containing nucleotide triphosphate hydrolases"/>
    <property type="match status" value="2"/>
</dbReference>
<evidence type="ECO:0000313" key="9">
    <source>
        <dbReference type="EMBL" id="KIO01849.1"/>
    </source>
</evidence>
<proteinExistence type="inferred from homology"/>
<evidence type="ECO:0000256" key="1">
    <source>
        <dbReference type="ARBA" id="ARBA00005446"/>
    </source>
</evidence>
<dbReference type="GO" id="GO:0009378">
    <property type="term" value="F:four-way junction helicase activity"/>
    <property type="evidence" value="ECO:0007669"/>
    <property type="project" value="TreeGrafter"/>
</dbReference>
<protein>
    <recommendedName>
        <fullName evidence="5">DNA 3'-5' helicase</fullName>
        <ecNumber evidence="5">5.6.2.4</ecNumber>
    </recommendedName>
</protein>
<dbReference type="SMART" id="SM00487">
    <property type="entry name" value="DEXDc"/>
    <property type="match status" value="1"/>
</dbReference>
<feature type="non-terminal residue" evidence="9">
    <location>
        <position position="638"/>
    </location>
</feature>
<comment type="similarity">
    <text evidence="1">Belongs to the helicase family. RecQ subfamily.</text>
</comment>
<dbReference type="SMART" id="SM00490">
    <property type="entry name" value="HELICc"/>
    <property type="match status" value="1"/>
</dbReference>
<evidence type="ECO:0000256" key="5">
    <source>
        <dbReference type="ARBA" id="ARBA00034808"/>
    </source>
</evidence>
<reference evidence="9 10" key="1">
    <citation type="submission" date="2014-04" db="EMBL/GenBank/DDBJ databases">
        <authorList>
            <consortium name="DOE Joint Genome Institute"/>
            <person name="Kuo A."/>
            <person name="Kohler A."/>
            <person name="Costa M.D."/>
            <person name="Nagy L.G."/>
            <person name="Floudas D."/>
            <person name="Copeland A."/>
            <person name="Barry K.W."/>
            <person name="Cichocki N."/>
            <person name="Veneault-Fourrey C."/>
            <person name="LaButti K."/>
            <person name="Lindquist E.A."/>
            <person name="Lipzen A."/>
            <person name="Lundell T."/>
            <person name="Morin E."/>
            <person name="Murat C."/>
            <person name="Sun H."/>
            <person name="Tunlid A."/>
            <person name="Henrissat B."/>
            <person name="Grigoriev I.V."/>
            <person name="Hibbett D.S."/>
            <person name="Martin F."/>
            <person name="Nordberg H.P."/>
            <person name="Cantor M.N."/>
            <person name="Hua S.X."/>
        </authorList>
    </citation>
    <scope>NUCLEOTIDE SEQUENCE [LARGE SCALE GENOMIC DNA]</scope>
    <source>
        <strain evidence="9 10">Marx 270</strain>
    </source>
</reference>
<dbReference type="EMBL" id="KN831985">
    <property type="protein sequence ID" value="KIO01849.1"/>
    <property type="molecule type" value="Genomic_DNA"/>
</dbReference>
<evidence type="ECO:0000313" key="10">
    <source>
        <dbReference type="Proteomes" id="UP000054217"/>
    </source>
</evidence>
<feature type="non-terminal residue" evidence="9">
    <location>
        <position position="1"/>
    </location>
</feature>
<sequence length="638" mass="72360">PSCSEIRQRTQEVFGQRPCLWQVQTTQAVLHGNQDVVSISATGSGKTLTFWMPLLFRSQGVQIVIAPLNILGTQNVHSLQKFRIPAIALTGETATHENFKAIEEGQYRVIMTNPETLMKEGGGFESLWKNNSFASRIVSIVWDEAHCISRWGDFRPEYKLAGRLRYFIPSSIPYFVTSATLPTTVLDDIKDILQLRKQTAYIHRSNDRPNIHLSVREIQHPLHSFLDLGFLIPNNPPHGWKPPKFLIFFDNISESLRVTWFNAEMTPEFREEHTIQLAEGDVLFGLCCTDSFGMGIDLPDIKLVIQWQMTRDLCSLWQRLGRGARNPNLQATAVIFVESKFFDRNRLKKAENKEKRALKEAEKKRSAMDVAKNQPVPKKTRTMGFGDGNCSGRPAEPLTTEQAVGLQSETDSAVLETQETMSATERQEKMRLDALRTVAYCKKVMNGGQRVKKGGDELEPAEDDFVNAATRHFRCYRRPVMLYFGSIEHASQHFECDPSKPAGCTCCKIQQPEICCELCSPAFFRYFAHIHISKQLPMLSRSRLKDYSAGTQDMELKNTLHTFRKDATIHKFGLAHLSEFGPSIVMSNDVLQRIVDCAHHQKIKTKGELIKETKWGGAEEYWKEVLALISSATPTTST</sequence>
<name>A0A0C3P3K3_PISTI</name>
<dbReference type="InterPro" id="IPR011545">
    <property type="entry name" value="DEAD/DEAH_box_helicase_dom"/>
</dbReference>
<dbReference type="PROSITE" id="PS51192">
    <property type="entry name" value="HELICASE_ATP_BIND_1"/>
    <property type="match status" value="1"/>
</dbReference>
<dbReference type="AlphaFoldDB" id="A0A0C3P3K3"/>
<keyword evidence="2" id="KW-0547">Nucleotide-binding</keyword>
<comment type="catalytic activity">
    <reaction evidence="4">
        <text>Couples ATP hydrolysis with the unwinding of duplex DNA by translocating in the 3'-5' direction.</text>
        <dbReference type="EC" id="5.6.2.4"/>
    </reaction>
</comment>
<evidence type="ECO:0000256" key="2">
    <source>
        <dbReference type="ARBA" id="ARBA00022741"/>
    </source>
</evidence>
<dbReference type="Proteomes" id="UP000054217">
    <property type="component" value="Unassembled WGS sequence"/>
</dbReference>
<feature type="region of interest" description="Disordered" evidence="6">
    <location>
        <begin position="353"/>
        <end position="427"/>
    </location>
</feature>
<dbReference type="HOGENOM" id="CLU_001103_19_0_1"/>
<reference evidence="10" key="2">
    <citation type="submission" date="2015-01" db="EMBL/GenBank/DDBJ databases">
        <title>Evolutionary Origins and Diversification of the Mycorrhizal Mutualists.</title>
        <authorList>
            <consortium name="DOE Joint Genome Institute"/>
            <consortium name="Mycorrhizal Genomics Consortium"/>
            <person name="Kohler A."/>
            <person name="Kuo A."/>
            <person name="Nagy L.G."/>
            <person name="Floudas D."/>
            <person name="Copeland A."/>
            <person name="Barry K.W."/>
            <person name="Cichocki N."/>
            <person name="Veneault-Fourrey C."/>
            <person name="LaButti K."/>
            <person name="Lindquist E.A."/>
            <person name="Lipzen A."/>
            <person name="Lundell T."/>
            <person name="Morin E."/>
            <person name="Murat C."/>
            <person name="Riley R."/>
            <person name="Ohm R."/>
            <person name="Sun H."/>
            <person name="Tunlid A."/>
            <person name="Henrissat B."/>
            <person name="Grigoriev I.V."/>
            <person name="Hibbett D.S."/>
            <person name="Martin F."/>
        </authorList>
    </citation>
    <scope>NUCLEOTIDE SEQUENCE [LARGE SCALE GENOMIC DNA]</scope>
    <source>
        <strain evidence="10">Marx 270</strain>
    </source>
</reference>
<dbReference type="GO" id="GO:0043138">
    <property type="term" value="F:3'-5' DNA helicase activity"/>
    <property type="evidence" value="ECO:0007669"/>
    <property type="project" value="UniProtKB-EC"/>
</dbReference>
<dbReference type="InParanoid" id="A0A0C3P3K3"/>
<keyword evidence="10" id="KW-1185">Reference proteome</keyword>
<dbReference type="GO" id="GO:0005524">
    <property type="term" value="F:ATP binding"/>
    <property type="evidence" value="ECO:0007669"/>
    <property type="project" value="UniProtKB-KW"/>
</dbReference>
<evidence type="ECO:0000259" key="7">
    <source>
        <dbReference type="PROSITE" id="PS51192"/>
    </source>
</evidence>
<feature type="compositionally biased region" description="Polar residues" evidence="6">
    <location>
        <begin position="399"/>
        <end position="424"/>
    </location>
</feature>
<keyword evidence="3" id="KW-0067">ATP-binding</keyword>
<dbReference type="Pfam" id="PF00270">
    <property type="entry name" value="DEAD"/>
    <property type="match status" value="1"/>
</dbReference>
<feature type="domain" description="Helicase C-terminal" evidence="8">
    <location>
        <begin position="194"/>
        <end position="366"/>
    </location>
</feature>
<dbReference type="GO" id="GO:0003676">
    <property type="term" value="F:nucleic acid binding"/>
    <property type="evidence" value="ECO:0007669"/>
    <property type="project" value="InterPro"/>
</dbReference>
<dbReference type="InterPro" id="IPR014001">
    <property type="entry name" value="Helicase_ATP-bd"/>
</dbReference>
<dbReference type="PANTHER" id="PTHR13710">
    <property type="entry name" value="DNA HELICASE RECQ FAMILY MEMBER"/>
    <property type="match status" value="1"/>
</dbReference>
<dbReference type="SUPFAM" id="SSF52540">
    <property type="entry name" value="P-loop containing nucleoside triphosphate hydrolases"/>
    <property type="match status" value="1"/>
</dbReference>
<gene>
    <name evidence="9" type="ORF">M404DRAFT_91836</name>
</gene>
<feature type="domain" description="Helicase ATP-binding" evidence="7">
    <location>
        <begin position="27"/>
        <end position="199"/>
    </location>
</feature>
<dbReference type="GO" id="GO:0005694">
    <property type="term" value="C:chromosome"/>
    <property type="evidence" value="ECO:0007669"/>
    <property type="project" value="TreeGrafter"/>
</dbReference>
<evidence type="ECO:0000256" key="6">
    <source>
        <dbReference type="SAM" id="MobiDB-lite"/>
    </source>
</evidence>
<dbReference type="OrthoDB" id="10261556at2759"/>
<feature type="compositionally biased region" description="Basic and acidic residues" evidence="6">
    <location>
        <begin position="353"/>
        <end position="367"/>
    </location>
</feature>
<evidence type="ECO:0000256" key="3">
    <source>
        <dbReference type="ARBA" id="ARBA00022840"/>
    </source>
</evidence>
<dbReference type="EC" id="5.6.2.4" evidence="5"/>
<dbReference type="InterPro" id="IPR027417">
    <property type="entry name" value="P-loop_NTPase"/>
</dbReference>
<organism evidence="9 10">
    <name type="scientific">Pisolithus tinctorius Marx 270</name>
    <dbReference type="NCBI Taxonomy" id="870435"/>
    <lineage>
        <taxon>Eukaryota</taxon>
        <taxon>Fungi</taxon>
        <taxon>Dikarya</taxon>
        <taxon>Basidiomycota</taxon>
        <taxon>Agaricomycotina</taxon>
        <taxon>Agaricomycetes</taxon>
        <taxon>Agaricomycetidae</taxon>
        <taxon>Boletales</taxon>
        <taxon>Sclerodermatineae</taxon>
        <taxon>Pisolithaceae</taxon>
        <taxon>Pisolithus</taxon>
    </lineage>
</organism>
<dbReference type="STRING" id="870435.A0A0C3P3K3"/>